<accession>A0A9P3LY09</accession>
<feature type="transmembrane region" description="Helical" evidence="6">
    <location>
        <begin position="76"/>
        <end position="98"/>
    </location>
</feature>
<feature type="transmembrane region" description="Helical" evidence="6">
    <location>
        <begin position="417"/>
        <end position="439"/>
    </location>
</feature>
<evidence type="ECO:0000256" key="1">
    <source>
        <dbReference type="ARBA" id="ARBA00004141"/>
    </source>
</evidence>
<dbReference type="Proteomes" id="UP000827284">
    <property type="component" value="Unassembled WGS sequence"/>
</dbReference>
<keyword evidence="3 6" id="KW-1133">Transmembrane helix</keyword>
<evidence type="ECO:0000256" key="6">
    <source>
        <dbReference type="SAM" id="Phobius"/>
    </source>
</evidence>
<keyword evidence="8" id="KW-1185">Reference proteome</keyword>
<dbReference type="GO" id="GO:0055085">
    <property type="term" value="P:transmembrane transport"/>
    <property type="evidence" value="ECO:0007669"/>
    <property type="project" value="InterPro"/>
</dbReference>
<dbReference type="GO" id="GO:0016020">
    <property type="term" value="C:membrane"/>
    <property type="evidence" value="ECO:0007669"/>
    <property type="project" value="UniProtKB-SubCell"/>
</dbReference>
<sequence>MLILSAIDWGVLAEAATEAFFQVLVVVFCGIVLAKTGHLSPSAQKSITKVNLYFFTPCLIFTKIASALSWDRLLSFWPIPVFYVCFSALSLTVSRIGAKILGFNSADTRFATAGILFFNNQSLPLALIHSLALSAAGSRLLRDEDDTKDAVVARGVSYILFYSVCDSLVRWSYGINMLANHPQDNPSFLKSAPISNSISNSYSAPQESQGVIVQIDPEYENTPNSNVQHQAQGHSGVQYSSSKESLGQRLKTWFAQLPSRLTSFLTPPLVTACLALLVALVPPLHRLMMSPESKVYTFLVRPLETCSNAAVPLILVCLGAQVVSFDSELPSGTESPASTSVTLSGASSVTGVDDEQNSQVSGSTAPPDQQRNGHFTDNNNDHEDNEALESQPLLGPSSTGRPSQLTKGWLTPIQFTIVGRMVVVPSIALPLILFCPWDLSPILTADPAFRLTLVLMISAPTAINLIQICQITGFQEKNMANLLFWSYVVFAVPCVLAWAVVALWASSWKP</sequence>
<dbReference type="Pfam" id="PF03547">
    <property type="entry name" value="Mem_trans"/>
    <property type="match status" value="2"/>
</dbReference>
<feature type="transmembrane region" description="Helical" evidence="6">
    <location>
        <begin position="20"/>
        <end position="38"/>
    </location>
</feature>
<dbReference type="AlphaFoldDB" id="A0A9P3LY09"/>
<feature type="transmembrane region" description="Helical" evidence="6">
    <location>
        <begin position="482"/>
        <end position="505"/>
    </location>
</feature>
<evidence type="ECO:0000256" key="4">
    <source>
        <dbReference type="ARBA" id="ARBA00023136"/>
    </source>
</evidence>
<evidence type="ECO:0000256" key="3">
    <source>
        <dbReference type="ARBA" id="ARBA00022989"/>
    </source>
</evidence>
<name>A0A9P3LY09_9FUNG</name>
<reference evidence="7" key="2">
    <citation type="journal article" date="2022" name="Microbiol. Resour. Announc.">
        <title>Whole-Genome Sequence of Entomortierella parvispora E1425, a Mucoromycotan Fungus Associated with Burkholderiaceae-Related Endosymbiotic Bacteria.</title>
        <authorList>
            <person name="Herlambang A."/>
            <person name="Guo Y."/>
            <person name="Takashima Y."/>
            <person name="Narisawa K."/>
            <person name="Ohta H."/>
            <person name="Nishizawa T."/>
        </authorList>
    </citation>
    <scope>NUCLEOTIDE SEQUENCE</scope>
    <source>
        <strain evidence="7">E1425</strain>
    </source>
</reference>
<protein>
    <submittedName>
        <fullName evidence="7">Auxin efflux carrier family protein</fullName>
    </submittedName>
</protein>
<gene>
    <name evidence="7" type="ORF">EMPS_07020</name>
</gene>
<feature type="transmembrane region" description="Helical" evidence="6">
    <location>
        <begin position="110"/>
        <end position="132"/>
    </location>
</feature>
<evidence type="ECO:0000313" key="7">
    <source>
        <dbReference type="EMBL" id="GJJ74662.1"/>
    </source>
</evidence>
<dbReference type="EMBL" id="BQFW01000009">
    <property type="protein sequence ID" value="GJJ74662.1"/>
    <property type="molecule type" value="Genomic_DNA"/>
</dbReference>
<keyword evidence="2 6" id="KW-0812">Transmembrane</keyword>
<feature type="transmembrane region" description="Helical" evidence="6">
    <location>
        <begin position="451"/>
        <end position="470"/>
    </location>
</feature>
<reference evidence="7" key="1">
    <citation type="submission" date="2021-11" db="EMBL/GenBank/DDBJ databases">
        <authorList>
            <person name="Herlambang A."/>
            <person name="Guo Y."/>
            <person name="Takashima Y."/>
            <person name="Nishizawa T."/>
        </authorList>
    </citation>
    <scope>NUCLEOTIDE SEQUENCE</scope>
    <source>
        <strain evidence="7">E1425</strain>
    </source>
</reference>
<evidence type="ECO:0000256" key="2">
    <source>
        <dbReference type="ARBA" id="ARBA00022692"/>
    </source>
</evidence>
<proteinExistence type="predicted"/>
<feature type="transmembrane region" description="Helical" evidence="6">
    <location>
        <begin position="50"/>
        <end position="70"/>
    </location>
</feature>
<dbReference type="PANTHER" id="PTHR31794:SF2">
    <property type="entry name" value="AUXIN EFFLUX TRANSPORTER FAMILY PROTEIN (EUROFUNG)"/>
    <property type="match status" value="1"/>
</dbReference>
<organism evidence="7 8">
    <name type="scientific">Entomortierella parvispora</name>
    <dbReference type="NCBI Taxonomy" id="205924"/>
    <lineage>
        <taxon>Eukaryota</taxon>
        <taxon>Fungi</taxon>
        <taxon>Fungi incertae sedis</taxon>
        <taxon>Mucoromycota</taxon>
        <taxon>Mortierellomycotina</taxon>
        <taxon>Mortierellomycetes</taxon>
        <taxon>Mortierellales</taxon>
        <taxon>Mortierellaceae</taxon>
        <taxon>Entomortierella</taxon>
    </lineage>
</organism>
<feature type="region of interest" description="Disordered" evidence="5">
    <location>
        <begin position="328"/>
        <end position="403"/>
    </location>
</feature>
<comment type="caution">
    <text evidence="7">The sequence shown here is derived from an EMBL/GenBank/DDBJ whole genome shotgun (WGS) entry which is preliminary data.</text>
</comment>
<evidence type="ECO:0000313" key="8">
    <source>
        <dbReference type="Proteomes" id="UP000827284"/>
    </source>
</evidence>
<feature type="compositionally biased region" description="Polar residues" evidence="5">
    <location>
        <begin position="357"/>
        <end position="378"/>
    </location>
</feature>
<evidence type="ECO:0000256" key="5">
    <source>
        <dbReference type="SAM" id="MobiDB-lite"/>
    </source>
</evidence>
<dbReference type="GO" id="GO:0005783">
    <property type="term" value="C:endoplasmic reticulum"/>
    <property type="evidence" value="ECO:0007669"/>
    <property type="project" value="TreeGrafter"/>
</dbReference>
<dbReference type="PANTHER" id="PTHR31794">
    <property type="entry name" value="AUXIN EFFLUX TRANSPORTER FAMILY PROTEIN (EUROFUNG)"/>
    <property type="match status" value="1"/>
</dbReference>
<dbReference type="OrthoDB" id="191139at2759"/>
<keyword evidence="4 6" id="KW-0472">Membrane</keyword>
<feature type="compositionally biased region" description="Polar residues" evidence="5">
    <location>
        <begin position="330"/>
        <end position="350"/>
    </location>
</feature>
<comment type="subcellular location">
    <subcellularLocation>
        <location evidence="1">Membrane</location>
        <topology evidence="1">Multi-pass membrane protein</topology>
    </subcellularLocation>
</comment>
<dbReference type="InterPro" id="IPR004776">
    <property type="entry name" value="Mem_transp_PIN-like"/>
</dbReference>